<organism evidence="6 7">
    <name type="scientific">Caulobacter segnis</name>
    <dbReference type="NCBI Taxonomy" id="88688"/>
    <lineage>
        <taxon>Bacteria</taxon>
        <taxon>Pseudomonadati</taxon>
        <taxon>Pseudomonadota</taxon>
        <taxon>Alphaproteobacteria</taxon>
        <taxon>Caulobacterales</taxon>
        <taxon>Caulobacteraceae</taxon>
        <taxon>Caulobacter</taxon>
    </lineage>
</organism>
<name>A0ABY4ZTY8_9CAUL</name>
<dbReference type="PANTHER" id="PTHR33337">
    <property type="entry name" value="GFA DOMAIN-CONTAINING PROTEIN"/>
    <property type="match status" value="1"/>
</dbReference>
<accession>A0ABY4ZTY8</accession>
<gene>
    <name evidence="6" type="ORF">MZV50_23045</name>
</gene>
<feature type="domain" description="CENP-V/GFA" evidence="5">
    <location>
        <begin position="7"/>
        <end position="112"/>
    </location>
</feature>
<comment type="similarity">
    <text evidence="1">Belongs to the Gfa family.</text>
</comment>
<evidence type="ECO:0000256" key="3">
    <source>
        <dbReference type="ARBA" id="ARBA00022833"/>
    </source>
</evidence>
<evidence type="ECO:0000256" key="1">
    <source>
        <dbReference type="ARBA" id="ARBA00005495"/>
    </source>
</evidence>
<keyword evidence="3" id="KW-0862">Zinc</keyword>
<dbReference type="Gene3D" id="3.90.1590.10">
    <property type="entry name" value="glutathione-dependent formaldehyde- activating enzyme (gfa)"/>
    <property type="match status" value="1"/>
</dbReference>
<dbReference type="EMBL" id="CP096040">
    <property type="protein sequence ID" value="USQ95391.1"/>
    <property type="molecule type" value="Genomic_DNA"/>
</dbReference>
<evidence type="ECO:0000256" key="2">
    <source>
        <dbReference type="ARBA" id="ARBA00022723"/>
    </source>
</evidence>
<dbReference type="InterPro" id="IPR006913">
    <property type="entry name" value="CENP-V/GFA"/>
</dbReference>
<evidence type="ECO:0000259" key="5">
    <source>
        <dbReference type="PROSITE" id="PS51891"/>
    </source>
</evidence>
<evidence type="ECO:0000256" key="4">
    <source>
        <dbReference type="ARBA" id="ARBA00023239"/>
    </source>
</evidence>
<reference evidence="6 7" key="1">
    <citation type="submission" date="2022-04" db="EMBL/GenBank/DDBJ databases">
        <title>Genome sequence of soybean root-associated Caulobacter segnis RL271.</title>
        <authorList>
            <person name="Longley R."/>
            <person name="Bonito G."/>
            <person name="Trigodet F."/>
            <person name="Crosson S."/>
            <person name="Fiebig A."/>
        </authorList>
    </citation>
    <scope>NUCLEOTIDE SEQUENCE [LARGE SCALE GENOMIC DNA]</scope>
    <source>
        <strain evidence="6 7">RL271</strain>
    </source>
</reference>
<proteinExistence type="inferred from homology"/>
<evidence type="ECO:0000313" key="7">
    <source>
        <dbReference type="Proteomes" id="UP001057520"/>
    </source>
</evidence>
<evidence type="ECO:0000313" key="6">
    <source>
        <dbReference type="EMBL" id="USQ95391.1"/>
    </source>
</evidence>
<dbReference type="SUPFAM" id="SSF51316">
    <property type="entry name" value="Mss4-like"/>
    <property type="match status" value="1"/>
</dbReference>
<dbReference type="Pfam" id="PF04828">
    <property type="entry name" value="GFA"/>
    <property type="match status" value="1"/>
</dbReference>
<dbReference type="PANTHER" id="PTHR33337:SF40">
    <property type="entry name" value="CENP-V_GFA DOMAIN-CONTAINING PROTEIN-RELATED"/>
    <property type="match status" value="1"/>
</dbReference>
<keyword evidence="2" id="KW-0479">Metal-binding</keyword>
<sequence>MTDQSRLIGGCACGNARFSVSGPPVRAGLCHCLTCRKAHAGAFNPFLVFTPDQVTVEGPLASWESSPGYRRHFCGRCGSRVLAENFSQDGEAEYEISLGSFDDTGIFAPQYESWVVRREPWLTPLDTPQFMGNRQGD</sequence>
<keyword evidence="7" id="KW-1185">Reference proteome</keyword>
<dbReference type="PROSITE" id="PS51891">
    <property type="entry name" value="CENP_V_GFA"/>
    <property type="match status" value="1"/>
</dbReference>
<keyword evidence="4" id="KW-0456">Lyase</keyword>
<dbReference type="Proteomes" id="UP001057520">
    <property type="component" value="Chromosome"/>
</dbReference>
<dbReference type="InterPro" id="IPR011057">
    <property type="entry name" value="Mss4-like_sf"/>
</dbReference>
<protein>
    <submittedName>
        <fullName evidence="6">GFA family protein</fullName>
    </submittedName>
</protein>